<feature type="region of interest" description="Disordered" evidence="1">
    <location>
        <begin position="183"/>
        <end position="206"/>
    </location>
</feature>
<sequence>MGRARRQYGDGSPPTQQRGAWKRASRAVSRTGPKPRAERASSGHAGDPSPALTMPCNSLHTPARCPSAAAGLVMRTSGAAQDDCSRPGTPGTRTRRTHQKVSSSGASSGAGAALMQRSQKARQLQQASQGLPFASRAVRIDVCPAAVVDPRLSPWRSEGGCHPSSWISRFPQIFRVLLVGSRKSTANHPSQRHRPAPVARRDGSRC</sequence>
<evidence type="ECO:0000313" key="3">
    <source>
        <dbReference type="Proteomes" id="UP000504636"/>
    </source>
</evidence>
<evidence type="ECO:0000256" key="1">
    <source>
        <dbReference type="SAM" id="MobiDB-lite"/>
    </source>
</evidence>
<feature type="region of interest" description="Disordered" evidence="1">
    <location>
        <begin position="1"/>
        <end position="56"/>
    </location>
</feature>
<name>A0A6A6YM88_9PEZI</name>
<dbReference type="AlphaFoldDB" id="A0A6A6YM88"/>
<keyword evidence="3" id="KW-1185">Reference proteome</keyword>
<reference evidence="2 4" key="1">
    <citation type="journal article" date="2020" name="Stud. Mycol.">
        <title>101 Dothideomycetes genomes: a test case for predicting lifestyles and emergence of pathogens.</title>
        <authorList>
            <person name="Haridas S."/>
            <person name="Albert R."/>
            <person name="Binder M."/>
            <person name="Bloem J."/>
            <person name="Labutti K."/>
            <person name="Salamov A."/>
            <person name="Andreopoulos B."/>
            <person name="Baker S."/>
            <person name="Barry K."/>
            <person name="Bills G."/>
            <person name="Bluhm B."/>
            <person name="Cannon C."/>
            <person name="Castanera R."/>
            <person name="Culley D."/>
            <person name="Daum C."/>
            <person name="Ezra D."/>
            <person name="Gonzalez J."/>
            <person name="Henrissat B."/>
            <person name="Kuo A."/>
            <person name="Liang C."/>
            <person name="Lipzen A."/>
            <person name="Lutzoni F."/>
            <person name="Magnuson J."/>
            <person name="Mondo S."/>
            <person name="Nolan M."/>
            <person name="Ohm R."/>
            <person name="Pangilinan J."/>
            <person name="Park H.-J."/>
            <person name="Ramirez L."/>
            <person name="Alfaro M."/>
            <person name="Sun H."/>
            <person name="Tritt A."/>
            <person name="Yoshinaga Y."/>
            <person name="Zwiers L.-H."/>
            <person name="Turgeon B."/>
            <person name="Goodwin S."/>
            <person name="Spatafora J."/>
            <person name="Crous P."/>
            <person name="Grigoriev I."/>
        </authorList>
    </citation>
    <scope>NUCLEOTIDE SEQUENCE</scope>
    <source>
        <strain evidence="2 4">CBS 304.34</strain>
    </source>
</reference>
<reference evidence="4" key="3">
    <citation type="submission" date="2025-04" db="UniProtKB">
        <authorList>
            <consortium name="RefSeq"/>
        </authorList>
    </citation>
    <scope>IDENTIFICATION</scope>
    <source>
        <strain evidence="4">CBS 304.34</strain>
    </source>
</reference>
<dbReference type="EMBL" id="MU003701">
    <property type="protein sequence ID" value="KAF2809648.1"/>
    <property type="molecule type" value="Genomic_DNA"/>
</dbReference>
<protein>
    <submittedName>
        <fullName evidence="2 4">Uncharacterized protein</fullName>
    </submittedName>
</protein>
<reference evidence="4" key="2">
    <citation type="submission" date="2020-04" db="EMBL/GenBank/DDBJ databases">
        <authorList>
            <consortium name="NCBI Genome Project"/>
        </authorList>
    </citation>
    <scope>NUCLEOTIDE SEQUENCE</scope>
    <source>
        <strain evidence="4">CBS 304.34</strain>
    </source>
</reference>
<proteinExistence type="predicted"/>
<accession>A0A6A6YM88</accession>
<dbReference type="GeneID" id="54467367"/>
<dbReference type="RefSeq" id="XP_033576612.1">
    <property type="nucleotide sequence ID" value="XM_033726474.1"/>
</dbReference>
<gene>
    <name evidence="2 4" type="ORF">BDZ99DRAFT_532193</name>
</gene>
<evidence type="ECO:0000313" key="2">
    <source>
        <dbReference type="EMBL" id="KAF2809648.1"/>
    </source>
</evidence>
<organism evidence="2">
    <name type="scientific">Mytilinidion resinicola</name>
    <dbReference type="NCBI Taxonomy" id="574789"/>
    <lineage>
        <taxon>Eukaryota</taxon>
        <taxon>Fungi</taxon>
        <taxon>Dikarya</taxon>
        <taxon>Ascomycota</taxon>
        <taxon>Pezizomycotina</taxon>
        <taxon>Dothideomycetes</taxon>
        <taxon>Pleosporomycetidae</taxon>
        <taxon>Mytilinidiales</taxon>
        <taxon>Mytilinidiaceae</taxon>
        <taxon>Mytilinidion</taxon>
    </lineage>
</organism>
<evidence type="ECO:0000313" key="4">
    <source>
        <dbReference type="RefSeq" id="XP_033576612.1"/>
    </source>
</evidence>
<feature type="compositionally biased region" description="Low complexity" evidence="1">
    <location>
        <begin position="102"/>
        <end position="112"/>
    </location>
</feature>
<dbReference type="Proteomes" id="UP000504636">
    <property type="component" value="Unplaced"/>
</dbReference>
<feature type="region of interest" description="Disordered" evidence="1">
    <location>
        <begin position="76"/>
        <end position="112"/>
    </location>
</feature>